<organism evidence="1 2">
    <name type="scientific">Brassica campestris</name>
    <name type="common">Field mustard</name>
    <dbReference type="NCBI Taxonomy" id="3711"/>
    <lineage>
        <taxon>Eukaryota</taxon>
        <taxon>Viridiplantae</taxon>
        <taxon>Streptophyta</taxon>
        <taxon>Embryophyta</taxon>
        <taxon>Tracheophyta</taxon>
        <taxon>Spermatophyta</taxon>
        <taxon>Magnoliopsida</taxon>
        <taxon>eudicotyledons</taxon>
        <taxon>Gunneridae</taxon>
        <taxon>Pentapetalae</taxon>
        <taxon>rosids</taxon>
        <taxon>malvids</taxon>
        <taxon>Brassicales</taxon>
        <taxon>Brassicaceae</taxon>
        <taxon>Brassiceae</taxon>
        <taxon>Brassica</taxon>
    </lineage>
</organism>
<evidence type="ECO:0000313" key="2">
    <source>
        <dbReference type="Proteomes" id="UP000694005"/>
    </source>
</evidence>
<sequence>LGEKRKLVSSIKESTPELGCSKIFFERRVWFFF</sequence>
<evidence type="ECO:0000313" key="1">
    <source>
        <dbReference type="EMBL" id="CAG7870140.1"/>
    </source>
</evidence>
<gene>
    <name evidence="1" type="ORF">BRAPAZ1V2_A06P23800.2</name>
</gene>
<name>A0A8D9D3T5_BRACM</name>
<dbReference type="AlphaFoldDB" id="A0A8D9D3T5"/>
<accession>A0A8D9D3T5</accession>
<reference evidence="1 2" key="1">
    <citation type="submission" date="2021-07" db="EMBL/GenBank/DDBJ databases">
        <authorList>
            <consortium name="Genoscope - CEA"/>
            <person name="William W."/>
        </authorList>
    </citation>
    <scope>NUCLEOTIDE SEQUENCE [LARGE SCALE GENOMIC DNA]</scope>
</reference>
<dbReference type="Gramene" id="A06p23800.2_BraZ1">
    <property type="protein sequence ID" value="A06p23800.2_BraZ1.CDS"/>
    <property type="gene ID" value="A06g23800.2_BraZ1"/>
</dbReference>
<protein>
    <submittedName>
        <fullName evidence="1">Uncharacterized protein</fullName>
    </submittedName>
</protein>
<dbReference type="EMBL" id="LS974622">
    <property type="protein sequence ID" value="CAG7870140.1"/>
    <property type="molecule type" value="Genomic_DNA"/>
</dbReference>
<feature type="non-terminal residue" evidence="1">
    <location>
        <position position="33"/>
    </location>
</feature>
<proteinExistence type="predicted"/>
<dbReference type="Proteomes" id="UP000694005">
    <property type="component" value="Chromosome A06"/>
</dbReference>